<feature type="domain" description="Endonuclease/exonuclease/phosphatase" evidence="2">
    <location>
        <begin position="122"/>
        <end position="211"/>
    </location>
</feature>
<dbReference type="AlphaFoldDB" id="A0A151IN88"/>
<dbReference type="EMBL" id="KQ976949">
    <property type="protein sequence ID" value="KYN06872.1"/>
    <property type="molecule type" value="Genomic_DNA"/>
</dbReference>
<name>A0A151IN88_9HYME</name>
<sequence length="465" mass="52958">LRKSLIVAYANVNSLRAHFETVETVLSDQKIHVFAITETWLTPLMPNECVNICNYSFLRKDRSIKSSINSRYIQGGGVDCYVHSTLIAKVLDSSSGDDISSPEFLILNITSRNSTRNSSPMLVAVIYCRPGGLMFTEFIQKLQQYSSNYTNIIVMGDLNCNLLENSFESQFLRNFISEHSLFLVPHSATHHTRFSDTQIDVIITDAEHKVTEFSQSDVPFAVGHDLLKITYKFRRDDPPVNIKTARNFKDCDFSLLNADILNVLATTTYFTQTSEYSNPSTNDVLSIFNDAILSALGRHASLRTITTVRPPTPWLSDSIKLQIKNRDRAYRITRRTGSQRLFDEYRALRSRLKILMRNAKEEYMSKSVANMTEPVKIWAFLRRNLSHDPNLPCNTSPHLNSMSITLPSRQRILLAPTSHSLPFYLIGHPLLHQPSLLLPCLPNRSSTPYEDRCQRPRAVASTEYN</sequence>
<dbReference type="Proteomes" id="UP000078542">
    <property type="component" value="Unassembled WGS sequence"/>
</dbReference>
<evidence type="ECO:0000313" key="4">
    <source>
        <dbReference type="Proteomes" id="UP000078542"/>
    </source>
</evidence>
<dbReference type="PANTHER" id="PTHR46670:SF3">
    <property type="entry name" value="ENDONUCLEASE_EXONUCLEASE_PHOSPHATASE DOMAIN-CONTAINING PROTEIN"/>
    <property type="match status" value="1"/>
</dbReference>
<accession>A0A151IN88</accession>
<dbReference type="InterPro" id="IPR005135">
    <property type="entry name" value="Endo/exonuclease/phosphatase"/>
</dbReference>
<feature type="region of interest" description="Disordered" evidence="1">
    <location>
        <begin position="446"/>
        <end position="465"/>
    </location>
</feature>
<protein>
    <recommendedName>
        <fullName evidence="2">Endonuclease/exonuclease/phosphatase domain-containing protein</fullName>
    </recommendedName>
</protein>
<evidence type="ECO:0000256" key="1">
    <source>
        <dbReference type="SAM" id="MobiDB-lite"/>
    </source>
</evidence>
<evidence type="ECO:0000313" key="3">
    <source>
        <dbReference type="EMBL" id="KYN06872.1"/>
    </source>
</evidence>
<dbReference type="Gene3D" id="3.60.10.10">
    <property type="entry name" value="Endonuclease/exonuclease/phosphatase"/>
    <property type="match status" value="1"/>
</dbReference>
<dbReference type="SUPFAM" id="SSF56219">
    <property type="entry name" value="DNase I-like"/>
    <property type="match status" value="1"/>
</dbReference>
<dbReference type="Pfam" id="PF14529">
    <property type="entry name" value="Exo_endo_phos_2"/>
    <property type="match status" value="1"/>
</dbReference>
<dbReference type="STRING" id="456900.A0A151IN88"/>
<proteinExistence type="predicted"/>
<dbReference type="InterPro" id="IPR036691">
    <property type="entry name" value="Endo/exonu/phosph_ase_sf"/>
</dbReference>
<feature type="non-terminal residue" evidence="3">
    <location>
        <position position="1"/>
    </location>
</feature>
<keyword evidence="4" id="KW-1185">Reference proteome</keyword>
<evidence type="ECO:0000259" key="2">
    <source>
        <dbReference type="Pfam" id="PF14529"/>
    </source>
</evidence>
<organism evidence="3 4">
    <name type="scientific">Cyphomyrmex costatus</name>
    <dbReference type="NCBI Taxonomy" id="456900"/>
    <lineage>
        <taxon>Eukaryota</taxon>
        <taxon>Metazoa</taxon>
        <taxon>Ecdysozoa</taxon>
        <taxon>Arthropoda</taxon>
        <taxon>Hexapoda</taxon>
        <taxon>Insecta</taxon>
        <taxon>Pterygota</taxon>
        <taxon>Neoptera</taxon>
        <taxon>Endopterygota</taxon>
        <taxon>Hymenoptera</taxon>
        <taxon>Apocrita</taxon>
        <taxon>Aculeata</taxon>
        <taxon>Formicoidea</taxon>
        <taxon>Formicidae</taxon>
        <taxon>Myrmicinae</taxon>
        <taxon>Cyphomyrmex</taxon>
    </lineage>
</organism>
<gene>
    <name evidence="3" type="ORF">ALC62_02175</name>
</gene>
<dbReference type="PANTHER" id="PTHR46670">
    <property type="entry name" value="ENDO/EXONUCLEASE/PHOSPHATASE DOMAIN-CONTAINING PROTEIN"/>
    <property type="match status" value="1"/>
</dbReference>
<reference evidence="3 4" key="1">
    <citation type="submission" date="2016-03" db="EMBL/GenBank/DDBJ databases">
        <title>Cyphomyrmex costatus WGS genome.</title>
        <authorList>
            <person name="Nygaard S."/>
            <person name="Hu H."/>
            <person name="Boomsma J."/>
            <person name="Zhang G."/>
        </authorList>
    </citation>
    <scope>NUCLEOTIDE SEQUENCE [LARGE SCALE GENOMIC DNA]</scope>
    <source>
        <strain evidence="3">MS0001</strain>
        <tissue evidence="3">Whole body</tissue>
    </source>
</reference>